<dbReference type="HAMAP" id="MF_01940">
    <property type="entry name" value="RNA_CPDase"/>
    <property type="match status" value="1"/>
</dbReference>
<dbReference type="Pfam" id="PF02834">
    <property type="entry name" value="LigT_PEase"/>
    <property type="match status" value="2"/>
</dbReference>
<keyword evidence="1 2" id="KW-0378">Hydrolase</keyword>
<evidence type="ECO:0000313" key="4">
    <source>
        <dbReference type="EMBL" id="OGM01310.1"/>
    </source>
</evidence>
<gene>
    <name evidence="4" type="ORF">A2008_01550</name>
</gene>
<dbReference type="PANTHER" id="PTHR35561:SF1">
    <property type="entry name" value="RNA 2',3'-CYCLIC PHOSPHODIESTERASE"/>
    <property type="match status" value="1"/>
</dbReference>
<dbReference type="InterPro" id="IPR004175">
    <property type="entry name" value="RNA_CPDase"/>
</dbReference>
<reference evidence="4 5" key="1">
    <citation type="journal article" date="2016" name="Nat. Commun.">
        <title>Thousands of microbial genomes shed light on interconnected biogeochemical processes in an aquifer system.</title>
        <authorList>
            <person name="Anantharaman K."/>
            <person name="Brown C.T."/>
            <person name="Hug L.A."/>
            <person name="Sharon I."/>
            <person name="Castelle C.J."/>
            <person name="Probst A.J."/>
            <person name="Thomas B.C."/>
            <person name="Singh A."/>
            <person name="Wilkins M.J."/>
            <person name="Karaoz U."/>
            <person name="Brodie E.L."/>
            <person name="Williams K.H."/>
            <person name="Hubbard S.S."/>
            <person name="Banfield J.F."/>
        </authorList>
    </citation>
    <scope>NUCLEOTIDE SEQUENCE [LARGE SCALE GENOMIC DNA]</scope>
</reference>
<evidence type="ECO:0000256" key="1">
    <source>
        <dbReference type="ARBA" id="ARBA00022801"/>
    </source>
</evidence>
<comment type="catalytic activity">
    <reaction evidence="2">
        <text>a 3'-end 2',3'-cyclophospho-ribonucleotide-RNA + H2O = a 3'-end 2'-phospho-ribonucleotide-RNA + H(+)</text>
        <dbReference type="Rhea" id="RHEA:11828"/>
        <dbReference type="Rhea" id="RHEA-COMP:10464"/>
        <dbReference type="Rhea" id="RHEA-COMP:17353"/>
        <dbReference type="ChEBI" id="CHEBI:15377"/>
        <dbReference type="ChEBI" id="CHEBI:15378"/>
        <dbReference type="ChEBI" id="CHEBI:83064"/>
        <dbReference type="ChEBI" id="CHEBI:173113"/>
        <dbReference type="EC" id="3.1.4.58"/>
    </reaction>
</comment>
<feature type="short sequence motif" description="HXTX 2" evidence="2">
    <location>
        <begin position="129"/>
        <end position="132"/>
    </location>
</feature>
<dbReference type="GO" id="GO:0008664">
    <property type="term" value="F:RNA 2',3'-cyclic 3'-phosphodiesterase activity"/>
    <property type="evidence" value="ECO:0007669"/>
    <property type="project" value="UniProtKB-EC"/>
</dbReference>
<dbReference type="EC" id="3.1.4.58" evidence="2"/>
<comment type="similarity">
    <text evidence="2">Belongs to the 2H phosphoesterase superfamily. ThpR family.</text>
</comment>
<dbReference type="InterPro" id="IPR014051">
    <property type="entry name" value="Phosphoesterase_HXTX"/>
</dbReference>
<name>A0A1F7WEU9_9BACT</name>
<proteinExistence type="inferred from homology"/>
<organism evidence="4 5">
    <name type="scientific">Candidatus Wallbacteria bacterium GWC2_49_35</name>
    <dbReference type="NCBI Taxonomy" id="1817813"/>
    <lineage>
        <taxon>Bacteria</taxon>
        <taxon>Candidatus Walliibacteriota</taxon>
    </lineage>
</organism>
<dbReference type="AlphaFoldDB" id="A0A1F7WEU9"/>
<dbReference type="STRING" id="1817813.A2008_01550"/>
<feature type="active site" description="Proton donor" evidence="2">
    <location>
        <position position="43"/>
    </location>
</feature>
<evidence type="ECO:0000313" key="5">
    <source>
        <dbReference type="Proteomes" id="UP000178735"/>
    </source>
</evidence>
<dbReference type="EMBL" id="MGFH01000238">
    <property type="protein sequence ID" value="OGM01310.1"/>
    <property type="molecule type" value="Genomic_DNA"/>
</dbReference>
<dbReference type="SUPFAM" id="SSF55144">
    <property type="entry name" value="LigT-like"/>
    <property type="match status" value="1"/>
</dbReference>
<dbReference type="PANTHER" id="PTHR35561">
    <property type="entry name" value="RNA 2',3'-CYCLIC PHOSPHODIESTERASE"/>
    <property type="match status" value="1"/>
</dbReference>
<protein>
    <recommendedName>
        <fullName evidence="2">RNA 2',3'-cyclic phosphodiesterase</fullName>
        <shortName evidence="2">RNA 2',3'-CPDase</shortName>
        <ecNumber evidence="2">3.1.4.58</ecNumber>
    </recommendedName>
</protein>
<dbReference type="GO" id="GO:0004113">
    <property type="term" value="F:2',3'-cyclic-nucleotide 3'-phosphodiesterase activity"/>
    <property type="evidence" value="ECO:0007669"/>
    <property type="project" value="InterPro"/>
</dbReference>
<feature type="domain" description="Phosphoesterase HXTX" evidence="3">
    <location>
        <begin position="20"/>
        <end position="92"/>
    </location>
</feature>
<evidence type="ECO:0000256" key="2">
    <source>
        <dbReference type="HAMAP-Rule" id="MF_01940"/>
    </source>
</evidence>
<comment type="function">
    <text evidence="2">Hydrolyzes RNA 2',3'-cyclic phosphodiester to an RNA 2'-phosphomonoester.</text>
</comment>
<evidence type="ECO:0000259" key="3">
    <source>
        <dbReference type="Pfam" id="PF02834"/>
    </source>
</evidence>
<dbReference type="Proteomes" id="UP000178735">
    <property type="component" value="Unassembled WGS sequence"/>
</dbReference>
<dbReference type="Gene3D" id="3.90.1140.10">
    <property type="entry name" value="Cyclic phosphodiesterase"/>
    <property type="match status" value="1"/>
</dbReference>
<keyword evidence="4" id="KW-0436">Ligase</keyword>
<feature type="active site" description="Proton acceptor" evidence="2">
    <location>
        <position position="129"/>
    </location>
</feature>
<feature type="short sequence motif" description="HXTX 1" evidence="2">
    <location>
        <begin position="43"/>
        <end position="46"/>
    </location>
</feature>
<dbReference type="GO" id="GO:0016874">
    <property type="term" value="F:ligase activity"/>
    <property type="evidence" value="ECO:0007669"/>
    <property type="project" value="UniProtKB-KW"/>
</dbReference>
<accession>A0A1F7WEU9</accession>
<comment type="caution">
    <text evidence="4">The sequence shown here is derived from an EMBL/GenBank/DDBJ whole genome shotgun (WGS) entry which is preliminary data.</text>
</comment>
<dbReference type="InterPro" id="IPR009097">
    <property type="entry name" value="Cyclic_Pdiesterase"/>
</dbReference>
<dbReference type="NCBIfam" id="TIGR02258">
    <property type="entry name" value="2_5_ligase"/>
    <property type="match status" value="1"/>
</dbReference>
<feature type="domain" description="Phosphoesterase HXTX" evidence="3">
    <location>
        <begin position="100"/>
        <end position="179"/>
    </location>
</feature>
<sequence length="182" mass="20591">MALKRLFLGSFIEPALIPALYARIRADFKAAVSGKWVDEKNLHITHKFLGDVEESEIGRIKEALSASLDRPASCEMYFSQPSSFNLKKPRVLFISAEDKTRAIFEMNSFCERSLVKIGFAAEDKPFHPHITIMRMKSVNTEAFAALINKYKDEIEKAGPQREIRLSLIESVLTPSGPIYKII</sequence>